<evidence type="ECO:0000313" key="6">
    <source>
        <dbReference type="Proteomes" id="UP000193926"/>
    </source>
</evidence>
<dbReference type="SMART" id="SM00895">
    <property type="entry name" value="FCD"/>
    <property type="match status" value="1"/>
</dbReference>
<keyword evidence="1" id="KW-0805">Transcription regulation</keyword>
<dbReference type="GO" id="GO:0003700">
    <property type="term" value="F:DNA-binding transcription factor activity"/>
    <property type="evidence" value="ECO:0007669"/>
    <property type="project" value="InterPro"/>
</dbReference>
<dbReference type="Gene3D" id="1.10.10.10">
    <property type="entry name" value="Winged helix-like DNA-binding domain superfamily/Winged helix DNA-binding domain"/>
    <property type="match status" value="1"/>
</dbReference>
<comment type="caution">
    <text evidence="5">The sequence shown here is derived from an EMBL/GenBank/DDBJ whole genome shotgun (WGS) entry which is preliminary data.</text>
</comment>
<evidence type="ECO:0000256" key="1">
    <source>
        <dbReference type="ARBA" id="ARBA00023015"/>
    </source>
</evidence>
<evidence type="ECO:0000256" key="2">
    <source>
        <dbReference type="ARBA" id="ARBA00023125"/>
    </source>
</evidence>
<dbReference type="CDD" id="cd07377">
    <property type="entry name" value="WHTH_GntR"/>
    <property type="match status" value="1"/>
</dbReference>
<dbReference type="InterPro" id="IPR036390">
    <property type="entry name" value="WH_DNA-bd_sf"/>
</dbReference>
<sequence length="237" mass="26761">MRVADEIKQWVVERDLKQGDKLPNESEMIAEFGVSKGTVREALRILEAQGLIVTKTGPGGGSIVGEVSAERARSLLANYFYFQNLSVADIYEMRKALEPELVASLAGHLSAEQIDELQALAERHPEPARSAEEEKQQHISSLEFHARLADFSDNRLLGFVIGFMARILTDLTVFRGLYDPPNVDLWRKGREHQLQLVEALRRGDAARAREVMASHMQVAEAFMQEQEAQLMRRFVDD</sequence>
<name>A0A1X4NN85_9RHOB</name>
<keyword evidence="6" id="KW-1185">Reference proteome</keyword>
<dbReference type="SMART" id="SM00345">
    <property type="entry name" value="HTH_GNTR"/>
    <property type="match status" value="1"/>
</dbReference>
<dbReference type="InterPro" id="IPR000524">
    <property type="entry name" value="Tscrpt_reg_HTH_GntR"/>
</dbReference>
<accession>A0A1X4NN85</accession>
<dbReference type="InterPro" id="IPR036388">
    <property type="entry name" value="WH-like_DNA-bd_sf"/>
</dbReference>
<dbReference type="AlphaFoldDB" id="A0A1X4NN85"/>
<dbReference type="InterPro" id="IPR011711">
    <property type="entry name" value="GntR_C"/>
</dbReference>
<dbReference type="EMBL" id="JFKC01000004">
    <property type="protein sequence ID" value="OSQ51786.1"/>
    <property type="molecule type" value="Genomic_DNA"/>
</dbReference>
<dbReference type="PANTHER" id="PTHR43537">
    <property type="entry name" value="TRANSCRIPTIONAL REGULATOR, GNTR FAMILY"/>
    <property type="match status" value="1"/>
</dbReference>
<keyword evidence="2" id="KW-0238">DNA-binding</keyword>
<dbReference type="Proteomes" id="UP000193926">
    <property type="component" value="Unassembled WGS sequence"/>
</dbReference>
<gene>
    <name evidence="5" type="ORF">MGEO_07395</name>
</gene>
<dbReference type="InterPro" id="IPR008920">
    <property type="entry name" value="TF_FadR/GntR_C"/>
</dbReference>
<dbReference type="PANTHER" id="PTHR43537:SF5">
    <property type="entry name" value="UXU OPERON TRANSCRIPTIONAL REGULATOR"/>
    <property type="match status" value="1"/>
</dbReference>
<proteinExistence type="predicted"/>
<dbReference type="SUPFAM" id="SSF46785">
    <property type="entry name" value="Winged helix' DNA-binding domain"/>
    <property type="match status" value="1"/>
</dbReference>
<feature type="domain" description="HTH gntR-type" evidence="4">
    <location>
        <begin position="1"/>
        <end position="67"/>
    </location>
</feature>
<reference evidence="5 6" key="1">
    <citation type="submission" date="2014-03" db="EMBL/GenBank/DDBJ databases">
        <title>The draft genome sequence of Marivita geojedonensis KCTC 23882.</title>
        <authorList>
            <person name="Lai Q."/>
            <person name="Shao Z."/>
        </authorList>
    </citation>
    <scope>NUCLEOTIDE SEQUENCE [LARGE SCALE GENOMIC DNA]</scope>
    <source>
        <strain evidence="5 6">DPG-138</strain>
    </source>
</reference>
<protein>
    <submittedName>
        <fullName evidence="5">GntR family transcriptional regulator</fullName>
    </submittedName>
</protein>
<dbReference type="PROSITE" id="PS50949">
    <property type="entry name" value="HTH_GNTR"/>
    <property type="match status" value="1"/>
</dbReference>
<dbReference type="RefSeq" id="WP_249033521.1">
    <property type="nucleotide sequence ID" value="NZ_PVTN01000005.1"/>
</dbReference>
<dbReference type="SUPFAM" id="SSF48008">
    <property type="entry name" value="GntR ligand-binding domain-like"/>
    <property type="match status" value="1"/>
</dbReference>
<dbReference type="PRINTS" id="PR00035">
    <property type="entry name" value="HTHGNTR"/>
</dbReference>
<dbReference type="GO" id="GO:0003677">
    <property type="term" value="F:DNA binding"/>
    <property type="evidence" value="ECO:0007669"/>
    <property type="project" value="UniProtKB-KW"/>
</dbReference>
<dbReference type="STRING" id="1123756.MGEO_07395"/>
<evidence type="ECO:0000256" key="3">
    <source>
        <dbReference type="ARBA" id="ARBA00023163"/>
    </source>
</evidence>
<dbReference type="Pfam" id="PF00392">
    <property type="entry name" value="GntR"/>
    <property type="match status" value="1"/>
</dbReference>
<evidence type="ECO:0000313" key="5">
    <source>
        <dbReference type="EMBL" id="OSQ51786.1"/>
    </source>
</evidence>
<dbReference type="Gene3D" id="1.20.120.530">
    <property type="entry name" value="GntR ligand-binding domain-like"/>
    <property type="match status" value="1"/>
</dbReference>
<keyword evidence="3" id="KW-0804">Transcription</keyword>
<dbReference type="Pfam" id="PF07729">
    <property type="entry name" value="FCD"/>
    <property type="match status" value="1"/>
</dbReference>
<evidence type="ECO:0000259" key="4">
    <source>
        <dbReference type="PROSITE" id="PS50949"/>
    </source>
</evidence>
<organism evidence="5 6">
    <name type="scientific">Marivita geojedonensis</name>
    <dbReference type="NCBI Taxonomy" id="1123756"/>
    <lineage>
        <taxon>Bacteria</taxon>
        <taxon>Pseudomonadati</taxon>
        <taxon>Pseudomonadota</taxon>
        <taxon>Alphaproteobacteria</taxon>
        <taxon>Rhodobacterales</taxon>
        <taxon>Roseobacteraceae</taxon>
        <taxon>Marivita</taxon>
    </lineage>
</organism>